<evidence type="ECO:0000313" key="4">
    <source>
        <dbReference type="Proteomes" id="UP000321947"/>
    </source>
</evidence>
<proteinExistence type="predicted"/>
<organism evidence="1 3">
    <name type="scientific">Cucumis melo var. makuwa</name>
    <name type="common">Oriental melon</name>
    <dbReference type="NCBI Taxonomy" id="1194695"/>
    <lineage>
        <taxon>Eukaryota</taxon>
        <taxon>Viridiplantae</taxon>
        <taxon>Streptophyta</taxon>
        <taxon>Embryophyta</taxon>
        <taxon>Tracheophyta</taxon>
        <taxon>Spermatophyta</taxon>
        <taxon>Magnoliopsida</taxon>
        <taxon>eudicotyledons</taxon>
        <taxon>Gunneridae</taxon>
        <taxon>Pentapetalae</taxon>
        <taxon>rosids</taxon>
        <taxon>fabids</taxon>
        <taxon>Cucurbitales</taxon>
        <taxon>Cucurbitaceae</taxon>
        <taxon>Benincaseae</taxon>
        <taxon>Cucumis</taxon>
    </lineage>
</organism>
<dbReference type="Proteomes" id="UP000321393">
    <property type="component" value="Unassembled WGS sequence"/>
</dbReference>
<evidence type="ECO:0008006" key="5">
    <source>
        <dbReference type="Google" id="ProtNLM"/>
    </source>
</evidence>
<dbReference type="EMBL" id="SSTD01009294">
    <property type="protein sequence ID" value="TYK14421.1"/>
    <property type="molecule type" value="Genomic_DNA"/>
</dbReference>
<protein>
    <recommendedName>
        <fullName evidence="5">Retrotransposon gag protein</fullName>
    </recommendedName>
</protein>
<evidence type="ECO:0000313" key="3">
    <source>
        <dbReference type="Proteomes" id="UP000321393"/>
    </source>
</evidence>
<reference evidence="3 4" key="1">
    <citation type="submission" date="2019-08" db="EMBL/GenBank/DDBJ databases">
        <title>Draft genome sequences of two oriental melons (Cucumis melo L. var makuwa).</title>
        <authorList>
            <person name="Kwon S.-Y."/>
        </authorList>
    </citation>
    <scope>NUCLEOTIDE SEQUENCE [LARGE SCALE GENOMIC DNA]</scope>
    <source>
        <strain evidence="4">cv. Chang Bougi</strain>
        <strain evidence="3">cv. SW 3</strain>
        <tissue evidence="1">Leaf</tissue>
    </source>
</reference>
<dbReference type="OrthoDB" id="1728441at2759"/>
<gene>
    <name evidence="2" type="ORF">E5676_scaffold186G00740</name>
    <name evidence="1" type="ORF">E6C27_scaffold452G00990</name>
</gene>
<dbReference type="AlphaFoldDB" id="A0A5A7SQ83"/>
<dbReference type="Proteomes" id="UP000321947">
    <property type="component" value="Unassembled WGS sequence"/>
</dbReference>
<evidence type="ECO:0000313" key="2">
    <source>
        <dbReference type="EMBL" id="TYK14421.1"/>
    </source>
</evidence>
<sequence length="308" mass="35279">MWNPKPIKGKDEDFLQPQRSITLAEFLPRSFLEDHPEEILEVAACHVASIVEVNNNYGSYEEVDNSNEIKQRISVFNPFKRLGISTLKKARPSTSAFDRLKMTNDQQQREMKSLKAKSFHEENDDDKIHSRVPLRMKRKLSVDINTKGNSTPLRYVADKDLPMSCAQEDLHLHLLKYVAAKKVIVSYMLQPRMSSSQICCRREGCPLKYVAAEKIVVLKYVAAEIVIVSNMLQPRRSSSQICCSQKDLRLKYIVATNVVVSDMLQPRKSSSHICCSRGCRRLTYVVAEKVVPSNMLQLRRSSFLNMLQ</sequence>
<name>A0A5A7SQ83_CUCMM</name>
<accession>A0A5A7SQ83</accession>
<dbReference type="EMBL" id="SSTE01021821">
    <property type="protein sequence ID" value="KAA0032176.1"/>
    <property type="molecule type" value="Genomic_DNA"/>
</dbReference>
<comment type="caution">
    <text evidence="1">The sequence shown here is derived from an EMBL/GenBank/DDBJ whole genome shotgun (WGS) entry which is preliminary data.</text>
</comment>
<evidence type="ECO:0000313" key="1">
    <source>
        <dbReference type="EMBL" id="KAA0032176.1"/>
    </source>
</evidence>